<comment type="caution">
    <text evidence="3">The sequence shown here is derived from an EMBL/GenBank/DDBJ whole genome shotgun (WGS) entry which is preliminary data.</text>
</comment>
<dbReference type="SUPFAM" id="SSF48452">
    <property type="entry name" value="TPR-like"/>
    <property type="match status" value="5"/>
</dbReference>
<keyword evidence="4" id="KW-1185">Reference proteome</keyword>
<reference evidence="3 4" key="1">
    <citation type="submission" date="2022-05" db="EMBL/GenBank/DDBJ databases">
        <authorList>
            <consortium name="Genoscope - CEA"/>
            <person name="William W."/>
        </authorList>
    </citation>
    <scope>NUCLEOTIDE SEQUENCE [LARGE SCALE GENOMIC DNA]</scope>
</reference>
<accession>A0AAU9XYT5</accession>
<gene>
    <name evidence="3" type="ORF">PMEA_00032208</name>
</gene>
<feature type="repeat" description="TPR" evidence="1">
    <location>
        <begin position="306"/>
        <end position="339"/>
    </location>
</feature>
<dbReference type="InterPro" id="IPR019734">
    <property type="entry name" value="TPR_rpt"/>
</dbReference>
<dbReference type="PANTHER" id="PTHR10098:SF108">
    <property type="entry name" value="TETRATRICOPEPTIDE REPEAT PROTEIN 28"/>
    <property type="match status" value="1"/>
</dbReference>
<dbReference type="Gene3D" id="1.25.40.10">
    <property type="entry name" value="Tetratricopeptide repeat domain"/>
    <property type="match status" value="5"/>
</dbReference>
<dbReference type="PANTHER" id="PTHR10098">
    <property type="entry name" value="RAPSYN-RELATED"/>
    <property type="match status" value="1"/>
</dbReference>
<sequence>MAESKLPTTGEELDLNNEIRVTGTNESQVTSNDTKLEVYDDPLRDIARVCLEEGNKEYRQGEHQNAINSYSEGLQVNCEDIRLNAKLYSNRAAAHFHLGNYEECLNDATVSVQLEPNLIKAIKKAASACVELCLYKEARSWLHMGLAIEKDNKPLLHLLSKSQTLIESHECIMGNAKVEREKIEEGIRCNLLGIAHYNQGQFKTAIDYHQRHLEIAKEVGDKAGEGNSYGNLGCAYDSLGQFKTAIDYHQRHLEIAKEVGDKAGEGKSYANLGCAYDSLGQFKTAIDYHQRDLEIAKEVGDKAGEGKSYANLGCAYRGLGQFKTAIDYHQRHLEIAKEVGDKAGEGKSYANLGCAYRGLGQFKTAIDYHQRHLEIAKEVGDKAGEGKSYGNLGCAYLGLGQFKTAIDYHQRDLEIAKEVGDKAGEGKSYGNLGCAYDSLGQFKTAIDYHQRDLEIAKEVGDKAGEGKSYGNLGCAYHSLGQFKTAIDYHQRHLEIAKEVGDKAGEGSSYANLGCAYDSLGQFKTAIDYHQRHLEIAKEVGDKAGEGNSYANLGCAYDSLGQFKTAIDYHQRDLEIAKEVGDKAGEGKSYANLGCAYDSLGQFKTAIDYHQRHLEIAKEVGDKAGEGKSYANLGCSYNGLRQFKTAIDYHQRHLEIAKEVGDKAGEGKSYGNLGCAYLGLGQFKTAIDYHQRCLEIAKEVGDKAGEASSLCYLGSNFECQGNLKRAFDCFHSSVEAFDSIRAGLRFNDQWKISYRNQHKSAYTGLWRINLFQNEFLKALLTAEKGRAQALKDLLDTKYQPRDSSTNSGSFLTLSFVPLGTVFMAISGPCVYYWVFLSDDNVQLRKVHVNNYKYQKELEVFIQQLNRTALKEIDAVKCENPSHESPKATEVANDIIQIDVRYSQSSALQKLYDIIVTPIADLIEGNELTVVPEGPFCLVPYAALKDSKSTYLSDLFRIRLLPSLTTLQLINDCPAEFHLKSGALLVGDPCFEEIIYQGKRLVQLPGARREAEMIGRILNIPPLIGEIATKDEVLKRLSSVALVHIAAHGKMETGEVILAPNTTRENPQPQEKDYLLTMKDVMEAGLRARLVVLSCCHSARGEVMAEGVVGIARAFLGAGARSVVVTLWAIADEGTLEFMSFFYDALANGKKASEALNQAMKCLRKSETFKEVKYWAPFVLIGDDVTLDFNDI</sequence>
<dbReference type="AlphaFoldDB" id="A0AAU9XYT5"/>
<dbReference type="Pfam" id="PF13424">
    <property type="entry name" value="TPR_12"/>
    <property type="match status" value="6"/>
</dbReference>
<feature type="repeat" description="TPR" evidence="1">
    <location>
        <begin position="266"/>
        <end position="299"/>
    </location>
</feature>
<feature type="domain" description="CHAT" evidence="2">
    <location>
        <begin position="905"/>
        <end position="1181"/>
    </location>
</feature>
<organism evidence="3 4">
    <name type="scientific">Pocillopora meandrina</name>
    <dbReference type="NCBI Taxonomy" id="46732"/>
    <lineage>
        <taxon>Eukaryota</taxon>
        <taxon>Metazoa</taxon>
        <taxon>Cnidaria</taxon>
        <taxon>Anthozoa</taxon>
        <taxon>Hexacorallia</taxon>
        <taxon>Scleractinia</taxon>
        <taxon>Astrocoeniina</taxon>
        <taxon>Pocilloporidae</taxon>
        <taxon>Pocillopora</taxon>
    </lineage>
</organism>
<feature type="repeat" description="TPR" evidence="1">
    <location>
        <begin position="666"/>
        <end position="699"/>
    </location>
</feature>
<evidence type="ECO:0000256" key="1">
    <source>
        <dbReference type="PROSITE-ProRule" id="PRU00339"/>
    </source>
</evidence>
<dbReference type="SMART" id="SM00028">
    <property type="entry name" value="TPR"/>
    <property type="match status" value="17"/>
</dbReference>
<dbReference type="InterPro" id="IPR011990">
    <property type="entry name" value="TPR-like_helical_dom_sf"/>
</dbReference>
<feature type="repeat" description="TPR" evidence="1">
    <location>
        <begin position="506"/>
        <end position="539"/>
    </location>
</feature>
<name>A0AAU9XYT5_9CNID</name>
<feature type="repeat" description="TPR" evidence="1">
    <location>
        <begin position="226"/>
        <end position="259"/>
    </location>
</feature>
<feature type="repeat" description="TPR" evidence="1">
    <location>
        <begin position="546"/>
        <end position="579"/>
    </location>
</feature>
<keyword evidence="1" id="KW-0802">TPR repeat</keyword>
<protein>
    <recommendedName>
        <fullName evidence="2">CHAT domain-containing protein</fullName>
    </recommendedName>
</protein>
<dbReference type="EMBL" id="CALNXJ010000073">
    <property type="protein sequence ID" value="CAH3159838.1"/>
    <property type="molecule type" value="Genomic_DNA"/>
</dbReference>
<feature type="repeat" description="TPR" evidence="1">
    <location>
        <begin position="466"/>
        <end position="499"/>
    </location>
</feature>
<evidence type="ECO:0000313" key="4">
    <source>
        <dbReference type="Proteomes" id="UP001159428"/>
    </source>
</evidence>
<proteinExistence type="predicted"/>
<evidence type="ECO:0000259" key="2">
    <source>
        <dbReference type="Pfam" id="PF12770"/>
    </source>
</evidence>
<dbReference type="Proteomes" id="UP001159428">
    <property type="component" value="Unassembled WGS sequence"/>
</dbReference>
<dbReference type="Pfam" id="PF12770">
    <property type="entry name" value="CHAT"/>
    <property type="match status" value="1"/>
</dbReference>
<evidence type="ECO:0000313" key="3">
    <source>
        <dbReference type="EMBL" id="CAH3159838.1"/>
    </source>
</evidence>
<feature type="repeat" description="TPR" evidence="1">
    <location>
        <begin position="346"/>
        <end position="379"/>
    </location>
</feature>
<dbReference type="PROSITE" id="PS50005">
    <property type="entry name" value="TPR"/>
    <property type="match status" value="11"/>
</dbReference>
<feature type="repeat" description="TPR" evidence="1">
    <location>
        <begin position="426"/>
        <end position="459"/>
    </location>
</feature>
<feature type="repeat" description="TPR" evidence="1">
    <location>
        <begin position="586"/>
        <end position="619"/>
    </location>
</feature>
<dbReference type="InterPro" id="IPR024983">
    <property type="entry name" value="CHAT_dom"/>
</dbReference>
<dbReference type="Pfam" id="PF13176">
    <property type="entry name" value="TPR_7"/>
    <property type="match status" value="1"/>
</dbReference>
<feature type="repeat" description="TPR" evidence="1">
    <location>
        <begin position="386"/>
        <end position="419"/>
    </location>
</feature>